<comment type="caution">
    <text evidence="1">The sequence shown here is derived from an EMBL/GenBank/DDBJ whole genome shotgun (WGS) entry which is preliminary data.</text>
</comment>
<organism evidence="1 2">
    <name type="scientific">Channa striata</name>
    <name type="common">Snakehead murrel</name>
    <name type="synonym">Ophicephalus striatus</name>
    <dbReference type="NCBI Taxonomy" id="64152"/>
    <lineage>
        <taxon>Eukaryota</taxon>
        <taxon>Metazoa</taxon>
        <taxon>Chordata</taxon>
        <taxon>Craniata</taxon>
        <taxon>Vertebrata</taxon>
        <taxon>Euteleostomi</taxon>
        <taxon>Actinopterygii</taxon>
        <taxon>Neopterygii</taxon>
        <taxon>Teleostei</taxon>
        <taxon>Neoteleostei</taxon>
        <taxon>Acanthomorphata</taxon>
        <taxon>Anabantaria</taxon>
        <taxon>Anabantiformes</taxon>
        <taxon>Channoidei</taxon>
        <taxon>Channidae</taxon>
        <taxon>Channa</taxon>
    </lineage>
</organism>
<evidence type="ECO:0000313" key="1">
    <source>
        <dbReference type="EMBL" id="KAK2848822.1"/>
    </source>
</evidence>
<sequence>MQGLDFNHRLKDDFLFLQMEEDASHFYFYARNGSSFRKTLFQSQAKLLPASAQEVQLWGENCSFSCRNPKPCSAPKVLGLEEH</sequence>
<gene>
    <name evidence="1" type="ORF">Q5P01_008656</name>
</gene>
<evidence type="ECO:0000313" key="2">
    <source>
        <dbReference type="Proteomes" id="UP001187415"/>
    </source>
</evidence>
<name>A0AA88SSW7_CHASR</name>
<accession>A0AA88SSW7</accession>
<protein>
    <submittedName>
        <fullName evidence="1">Uncharacterized protein</fullName>
    </submittedName>
</protein>
<dbReference type="EMBL" id="JAUPFM010000006">
    <property type="protein sequence ID" value="KAK2848822.1"/>
    <property type="molecule type" value="Genomic_DNA"/>
</dbReference>
<dbReference type="Proteomes" id="UP001187415">
    <property type="component" value="Unassembled WGS sequence"/>
</dbReference>
<reference evidence="1" key="1">
    <citation type="submission" date="2023-07" db="EMBL/GenBank/DDBJ databases">
        <title>Chromosome-level Genome Assembly of Striped Snakehead (Channa striata).</title>
        <authorList>
            <person name="Liu H."/>
        </authorList>
    </citation>
    <scope>NUCLEOTIDE SEQUENCE</scope>
    <source>
        <strain evidence="1">Gz</strain>
        <tissue evidence="1">Muscle</tissue>
    </source>
</reference>
<keyword evidence="2" id="KW-1185">Reference proteome</keyword>
<proteinExistence type="predicted"/>
<dbReference type="AlphaFoldDB" id="A0AA88SSW7"/>